<accession>A0ACC2PN42</accession>
<evidence type="ECO:0000313" key="2">
    <source>
        <dbReference type="Proteomes" id="UP001239111"/>
    </source>
</evidence>
<reference evidence="1" key="1">
    <citation type="submission" date="2023-04" db="EMBL/GenBank/DDBJ databases">
        <title>A chromosome-level genome assembly of the parasitoid wasp Eretmocerus hayati.</title>
        <authorList>
            <person name="Zhong Y."/>
            <person name="Liu S."/>
            <person name="Liu Y."/>
        </authorList>
    </citation>
    <scope>NUCLEOTIDE SEQUENCE</scope>
    <source>
        <strain evidence="1">ZJU_SS_LIU_2023</strain>
    </source>
</reference>
<sequence length="609" mass="66246">MGDGDTGVKEVPLQGQKSSFEGAEEVGAHCPSDEDVCQLEDFVRWGTKGPAPRKVAATELEEATGQVAGLTIGNKSEAKASESKPPPAATPANSANANGGQKGKGRGRRGGKKNENGTSAGEAAETAAVTTNATKPAGTPAPTRSAPPPPIPPAPQAGPWGYPDAPTRREVDPGQFEWPPSPPSDRRTTTPPRPVPRPIPSSARGEAAGVAAPDEFREPALFIAPPDLPASERHELEAAVELQLRDNWDPERGWQGYLDQRDEAARILRPDQPVQYPQSYRGKRTRIRSEWTPEVALQIRRERIQARDLRRAMEREYERLSARSREPERPRHQEEQHQRQVEPMLRHDDSPKRRRRNPSRHMSLEDHADFQVPTERDDSPPPGGRNLGPSPTSPRGSIARGDTPPGRGGCPGSEIGGPISPGHRNTTDTGATELRAQERRHPDVKARTSTKRHEIPVARSITSGRGRLSATHLFSMLETWPSVSNLPGSETVVPLFQPRSAPGSCSQLSALRHGVYAVGGSPRIRGSFWSVGNRHLPTTRARGAGRTRGDREGSGTAQSIQRRCFPTPLDATTIRYDQESERAGIIEVPDSTTAQQRNQGHQRARAVSA</sequence>
<comment type="caution">
    <text evidence="1">The sequence shown here is derived from an EMBL/GenBank/DDBJ whole genome shotgun (WGS) entry which is preliminary data.</text>
</comment>
<protein>
    <submittedName>
        <fullName evidence="1">Uncharacterized protein</fullName>
    </submittedName>
</protein>
<name>A0ACC2PN42_9HYME</name>
<dbReference type="EMBL" id="CM056741">
    <property type="protein sequence ID" value="KAJ8685030.1"/>
    <property type="molecule type" value="Genomic_DNA"/>
</dbReference>
<gene>
    <name evidence="1" type="ORF">QAD02_020823</name>
</gene>
<dbReference type="Proteomes" id="UP001239111">
    <property type="component" value="Chromosome 1"/>
</dbReference>
<keyword evidence="2" id="KW-1185">Reference proteome</keyword>
<evidence type="ECO:0000313" key="1">
    <source>
        <dbReference type="EMBL" id="KAJ8685030.1"/>
    </source>
</evidence>
<organism evidence="1 2">
    <name type="scientific">Eretmocerus hayati</name>
    <dbReference type="NCBI Taxonomy" id="131215"/>
    <lineage>
        <taxon>Eukaryota</taxon>
        <taxon>Metazoa</taxon>
        <taxon>Ecdysozoa</taxon>
        <taxon>Arthropoda</taxon>
        <taxon>Hexapoda</taxon>
        <taxon>Insecta</taxon>
        <taxon>Pterygota</taxon>
        <taxon>Neoptera</taxon>
        <taxon>Endopterygota</taxon>
        <taxon>Hymenoptera</taxon>
        <taxon>Apocrita</taxon>
        <taxon>Proctotrupomorpha</taxon>
        <taxon>Chalcidoidea</taxon>
        <taxon>Aphelinidae</taxon>
        <taxon>Aphelininae</taxon>
        <taxon>Eretmocerus</taxon>
    </lineage>
</organism>
<proteinExistence type="predicted"/>